<sequence length="861" mass="98553">MTISRRSPRMRRYGDFIDSRVAPNPLIKRWDGAARTCSNWDNLRRDPELWFRNGNCLIYLYGKGQSRRGPSFKVPFAALLEAKCYPLIERFIAWEGVQSPDSHELEEWSRNNPSTRVDLYIPAPPTMDKMQAFSYHVATRNFLAWVLRRSMVGKSLGTAMVALLHSMHEFRSDVEDNVADIMYYFDEEGYLSMANQPNHALAMLYLAEMFQMGELYTRAFVHCVGMRECLLESTEYQFISPETRKLIRRARTEMDTRLILSSRMLQTFLDDELSEAHLSVSEGARAHLERFRSFLLSFYTTKLGYYPPFAADPAYDVFDPSIYRTMREDFEALYDLLVDDQYTSSQTMPTRAYGGICTIQLVHSFDMGHDYTTLEHPLPLIPQLSESSRRMSWLPGRDRLRSDRRTTAHAALIKASNIMKPGVAQNDLVRSYRRFEEESITSPNKADKQEKVSMVDARKVRWILVYAIYQVLRSATDMPAEVEQDVDEANYSLSVSMANTPPWKKTRQMERILRRQTELFTSAPDFIFRDDTILPELSEKIEIKPDVDYFALTHKEPMKDIRDSIKVLPERRASLPSRSNSLSRALSRSSTIRRSMRMFKTAPSTPPQTATPQPRQTYHEIVVLGYGNGTNDVNMDMDGSYLTTTTWPNRSDSTTSTAASKMDDSGGSTPESMGSTDDTWDSPVVTPTATSYYPMLEKPTEATKSRRQKRREVVSMVARSVSNRVARRRPMSIFSEGSKNTELDDDMFEQQQPSPLPQRASSFVQLSPLPRALTRHSLLLPELRRKGNAPETQPAQVSELDRPLEQRGADDDGDAEPYIVPDDADWTAMEAFMDPDALEMLHGDAPGWEQYAELGGLTDMR</sequence>
<dbReference type="EMBL" id="JAGMUV010000002">
    <property type="protein sequence ID" value="KAH7170148.1"/>
    <property type="molecule type" value="Genomic_DNA"/>
</dbReference>
<evidence type="ECO:0000259" key="2">
    <source>
        <dbReference type="Pfam" id="PF26013"/>
    </source>
</evidence>
<evidence type="ECO:0000313" key="3">
    <source>
        <dbReference type="EMBL" id="KAH7170148.1"/>
    </source>
</evidence>
<comment type="caution">
    <text evidence="3">The sequence shown here is derived from an EMBL/GenBank/DDBJ whole genome shotgun (WGS) entry which is preliminary data.</text>
</comment>
<protein>
    <recommendedName>
        <fullName evidence="2">DUF8004 domain-containing protein</fullName>
    </recommendedName>
</protein>
<dbReference type="PANTHER" id="PTHR39601">
    <property type="entry name" value="CHORIOGENIN HMINOR"/>
    <property type="match status" value="1"/>
</dbReference>
<feature type="region of interest" description="Disordered" evidence="1">
    <location>
        <begin position="576"/>
        <end position="614"/>
    </location>
</feature>
<name>A0A9P9JGZ0_9HYPO</name>
<evidence type="ECO:0000256" key="1">
    <source>
        <dbReference type="SAM" id="MobiDB-lite"/>
    </source>
</evidence>
<keyword evidence="4" id="KW-1185">Reference proteome</keyword>
<feature type="compositionally biased region" description="Low complexity" evidence="1">
    <location>
        <begin position="576"/>
        <end position="593"/>
    </location>
</feature>
<dbReference type="Proteomes" id="UP000738349">
    <property type="component" value="Unassembled WGS sequence"/>
</dbReference>
<feature type="region of interest" description="Disordered" evidence="1">
    <location>
        <begin position="644"/>
        <end position="716"/>
    </location>
</feature>
<dbReference type="AlphaFoldDB" id="A0A9P9JGZ0"/>
<feature type="compositionally biased region" description="Polar residues" evidence="1">
    <location>
        <begin position="644"/>
        <end position="659"/>
    </location>
</feature>
<feature type="compositionally biased region" description="Basic and acidic residues" evidence="1">
    <location>
        <begin position="799"/>
        <end position="810"/>
    </location>
</feature>
<dbReference type="Pfam" id="PF26013">
    <property type="entry name" value="DUF8004"/>
    <property type="match status" value="1"/>
</dbReference>
<feature type="compositionally biased region" description="Polar residues" evidence="1">
    <location>
        <begin position="666"/>
        <end position="677"/>
    </location>
</feature>
<accession>A0A9P9JGZ0</accession>
<feature type="compositionally biased region" description="Low complexity" evidence="1">
    <location>
        <begin position="601"/>
        <end position="614"/>
    </location>
</feature>
<feature type="domain" description="DUF8004" evidence="2">
    <location>
        <begin position="179"/>
        <end position="269"/>
    </location>
</feature>
<evidence type="ECO:0000313" key="4">
    <source>
        <dbReference type="Proteomes" id="UP000738349"/>
    </source>
</evidence>
<dbReference type="OrthoDB" id="4114825at2759"/>
<gene>
    <name evidence="3" type="ORF">EDB81DRAFT_153953</name>
</gene>
<feature type="region of interest" description="Disordered" evidence="1">
    <location>
        <begin position="780"/>
        <end position="823"/>
    </location>
</feature>
<reference evidence="3" key="1">
    <citation type="journal article" date="2021" name="Nat. Commun.">
        <title>Genetic determinants of endophytism in the Arabidopsis root mycobiome.</title>
        <authorList>
            <person name="Mesny F."/>
            <person name="Miyauchi S."/>
            <person name="Thiergart T."/>
            <person name="Pickel B."/>
            <person name="Atanasova L."/>
            <person name="Karlsson M."/>
            <person name="Huettel B."/>
            <person name="Barry K.W."/>
            <person name="Haridas S."/>
            <person name="Chen C."/>
            <person name="Bauer D."/>
            <person name="Andreopoulos W."/>
            <person name="Pangilinan J."/>
            <person name="LaButti K."/>
            <person name="Riley R."/>
            <person name="Lipzen A."/>
            <person name="Clum A."/>
            <person name="Drula E."/>
            <person name="Henrissat B."/>
            <person name="Kohler A."/>
            <person name="Grigoriev I.V."/>
            <person name="Martin F.M."/>
            <person name="Hacquard S."/>
        </authorList>
    </citation>
    <scope>NUCLEOTIDE SEQUENCE</scope>
    <source>
        <strain evidence="3">MPI-CAGE-AT-0147</strain>
    </source>
</reference>
<proteinExistence type="predicted"/>
<organism evidence="3 4">
    <name type="scientific">Dactylonectria macrodidyma</name>
    <dbReference type="NCBI Taxonomy" id="307937"/>
    <lineage>
        <taxon>Eukaryota</taxon>
        <taxon>Fungi</taxon>
        <taxon>Dikarya</taxon>
        <taxon>Ascomycota</taxon>
        <taxon>Pezizomycotina</taxon>
        <taxon>Sordariomycetes</taxon>
        <taxon>Hypocreomycetidae</taxon>
        <taxon>Hypocreales</taxon>
        <taxon>Nectriaceae</taxon>
        <taxon>Dactylonectria</taxon>
    </lineage>
</organism>
<dbReference type="PANTHER" id="PTHR39601:SF1">
    <property type="entry name" value="CHORIOGENIN HMINOR"/>
    <property type="match status" value="1"/>
</dbReference>
<dbReference type="InterPro" id="IPR058317">
    <property type="entry name" value="DUF8004"/>
</dbReference>
<feature type="region of interest" description="Disordered" evidence="1">
    <location>
        <begin position="728"/>
        <end position="756"/>
    </location>
</feature>